<dbReference type="Proteomes" id="UP000239735">
    <property type="component" value="Unassembled WGS sequence"/>
</dbReference>
<sequence length="99" mass="11298">MGHKFANTEIDLISLSLRFLAVPRRTALGDPPRVAIRTRWPSGLQMLEMVRNLLAAMQSHSLPAIRTDESGYAFRFCLVRSYLCLSVRSFGGFHWWSQS</sequence>
<organism evidence="1 2">
    <name type="scientific">Candidatus Sulfuritelmatomonas gaucii</name>
    <dbReference type="NCBI Taxonomy" id="2043161"/>
    <lineage>
        <taxon>Bacteria</taxon>
        <taxon>Pseudomonadati</taxon>
        <taxon>Acidobacteriota</taxon>
        <taxon>Terriglobia</taxon>
        <taxon>Terriglobales</taxon>
        <taxon>Acidobacteriaceae</taxon>
        <taxon>Candidatus Sulfuritelmatomonas</taxon>
    </lineage>
</organism>
<name>A0A2N9L3V5_9BACT</name>
<dbReference type="AlphaFoldDB" id="A0A2N9L3V5"/>
<evidence type="ECO:0000313" key="2">
    <source>
        <dbReference type="Proteomes" id="UP000239735"/>
    </source>
</evidence>
<dbReference type="EMBL" id="OKRB01000024">
    <property type="protein sequence ID" value="SPE17986.1"/>
    <property type="molecule type" value="Genomic_DNA"/>
</dbReference>
<accession>A0A2N9L3V5</accession>
<reference evidence="2" key="1">
    <citation type="submission" date="2018-02" db="EMBL/GenBank/DDBJ databases">
        <authorList>
            <person name="Hausmann B."/>
        </authorList>
    </citation>
    <scope>NUCLEOTIDE SEQUENCE [LARGE SCALE GENOMIC DNA]</scope>
    <source>
        <strain evidence="2">Peat soil MAG SbA5</strain>
    </source>
</reference>
<protein>
    <submittedName>
        <fullName evidence="1">Uncharacterized protein</fullName>
    </submittedName>
</protein>
<gene>
    <name evidence="1" type="ORF">SBA5_120062</name>
</gene>
<proteinExistence type="predicted"/>
<evidence type="ECO:0000313" key="1">
    <source>
        <dbReference type="EMBL" id="SPE17986.1"/>
    </source>
</evidence>